<organism evidence="1 2">
    <name type="scientific">Mesoterricola silvestris</name>
    <dbReference type="NCBI Taxonomy" id="2927979"/>
    <lineage>
        <taxon>Bacteria</taxon>
        <taxon>Pseudomonadati</taxon>
        <taxon>Acidobacteriota</taxon>
        <taxon>Holophagae</taxon>
        <taxon>Holophagales</taxon>
        <taxon>Holophagaceae</taxon>
        <taxon>Mesoterricola</taxon>
    </lineage>
</organism>
<name>A0AA48GI22_9BACT</name>
<evidence type="ECO:0000313" key="2">
    <source>
        <dbReference type="Proteomes" id="UP001238179"/>
    </source>
</evidence>
<dbReference type="KEGG" id="msil:METEAL_24750"/>
<sequence length="329" mass="37195">MHAKPLDTLLLFSLPASGKSEMRRYLASLTPEQCRDDFGMGPTAQLDDYPYVHLMHRMDDELQARGCGYRFYYGATRPFQDEWTWAALIELLNEDYANLRKGAHTDTPSAAQLLFDRLDEARVRAGMLPVLDELPHRIRKSMAEALEAECRAELDTLNRQNALGIEGKTIVIEAARGGANGSAFPLTPPHGYATAFQHLSTDILDRASLMYIWVEPAQSRHKNIERGKPDGQGSILNHSVPMEVMLGQYGCDDMAYLLEQSDRPGTIRVDRLVAEGDRYSTRTWHIPASRFDNRQDLTTFVREPRENWKAADVAAIHGGLKETFRNFGR</sequence>
<dbReference type="Proteomes" id="UP001238179">
    <property type="component" value="Chromosome"/>
</dbReference>
<dbReference type="EMBL" id="AP027080">
    <property type="protein sequence ID" value="BDU73301.1"/>
    <property type="molecule type" value="Genomic_DNA"/>
</dbReference>
<dbReference type="RefSeq" id="WP_316411953.1">
    <property type="nucleotide sequence ID" value="NZ_AP027080.1"/>
</dbReference>
<evidence type="ECO:0000313" key="1">
    <source>
        <dbReference type="EMBL" id="BDU73301.1"/>
    </source>
</evidence>
<proteinExistence type="predicted"/>
<accession>A0AA48GI22</accession>
<reference evidence="2" key="1">
    <citation type="journal article" date="2023" name="Int. J. Syst. Evol. Microbiol.">
        <title>Mesoterricola silvestris gen. nov., sp. nov., Mesoterricola sediminis sp. nov., Geothrix oryzae sp. nov., Geothrix edaphica sp. nov., Geothrix rubra sp. nov., and Geothrix limicola sp. nov., six novel members of Acidobacteriota isolated from soils.</title>
        <authorList>
            <person name="Itoh H."/>
            <person name="Sugisawa Y."/>
            <person name="Mise K."/>
            <person name="Xu Z."/>
            <person name="Kuniyasu M."/>
            <person name="Ushijima N."/>
            <person name="Kawano K."/>
            <person name="Kobayashi E."/>
            <person name="Shiratori Y."/>
            <person name="Masuda Y."/>
            <person name="Senoo K."/>
        </authorList>
    </citation>
    <scope>NUCLEOTIDE SEQUENCE [LARGE SCALE GENOMIC DNA]</scope>
    <source>
        <strain evidence="2">W79</strain>
    </source>
</reference>
<protein>
    <submittedName>
        <fullName evidence="1">Uncharacterized protein</fullName>
    </submittedName>
</protein>
<gene>
    <name evidence="1" type="ORF">METEAL_24750</name>
</gene>
<keyword evidence="2" id="KW-1185">Reference proteome</keyword>
<dbReference type="AlphaFoldDB" id="A0AA48GI22"/>